<feature type="region of interest" description="Disordered" evidence="2">
    <location>
        <begin position="862"/>
        <end position="889"/>
    </location>
</feature>
<feature type="compositionally biased region" description="Low complexity" evidence="2">
    <location>
        <begin position="256"/>
        <end position="277"/>
    </location>
</feature>
<sequence>MNSRPQQHPFVVHQTTTSSRSDTSASYPSQNADSLGRSPVADDTPPSTFSYDSSHLKPGGRPEQPKRINSSTYDTLVRRFGFKTPPASVRGDRSESSQDASYQPSAQVPPDLPPKSDQRKATSAAPKSGDNRATRSIRKFFQSKSSRERQELEADRQRRRRSFVELDVEEPPDPATGQAAAEHEHPRNRGVPRSLRSISSHASSYSEHPSIWRRTFSTNQAGNERDRPADTSIPPSDQRDDSRSIASGPSSTSVEPPSSQRPPFSSSGSASPADSRQPSNNSSNPALRPTASTDSFRSTSSSGLSSGPDYFSQGNNSSSPRRVRKVTGEPPALPTVIASPPEPGPPPSVQSTLTDASDADRTPTINDPRMETSTSKWRMPFGRKTSGKRPAGQDDWDDYERGVAPPIASRPDFGAQQRGNNSKLASVLGVNPGLEPHSHRGGNRNHDVVSDLRDIGYLPSAPSSSSSPSSSRMRMPNVGPPSAGTGPRSPSPNGPHRSMASLPSASSMPLSHSSSSNDLSAASAVNDADCPVCLEPLSYRLAGEKPHVVPNCGHALHNACFTAVYGRPDSVLASQNGGSSPPGMCGVCRKAIVLGGEIEGGSSKGSKLAGMMGPDISMSRNVRPSDGGSDAVDPATDDPAASHQPNGKASESPARVAHTHSPAESPSPRHGMVHPAVRVRSEYSILHRKDPTGQQGKQNVVCVVTVEMPSRRPPPSPEEEEAKNRMQWRNLASFIGEDSVEQPDPPHEREDTGETAYEPSVDHHHNHQEAKDESGDEEGFSFGVTPAPGGEPPSNPHGPVLEDLRQRIIDWKGQTMERFGPLVLYDYLGVRQDAIVRQFWVYLFHDALLCVTEERKRERGLTRLMSTGSNGSSSQNTSGGPLAMPSGGGARPGLKLKGRIWIRHISRVQESSVGANFSLSIQLDDDSLDHFVLCFSERNTLDLWKVKLIELVDAHKLHNHPRPPPPQSTVSIASSNIKQGFQELPSSSAAQDPANHEYRPAPSSPMGRRSTSGSVMSGKSGSVPAASSAGNANIVENLRRASKMFNPGSLGMPTEQQWSASGGIDPSFAPPPMLPHTPLDLVLMVSVPVVVQQQSSGVSSSAALKLRLIRSTLEFVTSHMGPRDRVAIVAFTAGIDGEVRRTALLNIKRERSRAKLIDFIEGIGKPWEGDDDDPYRVDSNKLGGASERTDTVTALNVGLDVVLSRKSKNPCTGMILINDTSDGPVRGQMDLVMARAEAANVPIHCFGFGKSSNPSSLWLISNHTRGSYTFVREWYQLRECVAGCIGSLMSTALDTVKLFIAVPGDNHFKVRKVSGPTGAIVSNSGKEVDIELGELRFGEVHELFVELEVDFNGLVPFITRGANGANRQSMRRPHNAPAIEQGSATDDFMQRLGLSNLSLNDAEADDNLFEANAADGMQSLIEEVAVFEVDASYRDPAVGASLARLKNPTLLTIEVDASGNNPYLNLNGDGGNMPPPLPSDPIVTRRRIEILVSEMITRSLLLVSRKNYTQALRIVNETHKIVETVLRSLATDDVLAIGAPSTAGHGSNGAVDRRTSTMTNTSAGSSGGGPGSASTYHPHHRAGVPSQSSSLGGKARTITPRSAPARQRALLQRHAISSLLAILDDLELMSSGLESGQRPQFERDGRNAAAQQAMILRDQQAWTTRTATEALRFTSDNGAAFAAHAFAASRA</sequence>
<keyword evidence="6" id="KW-1185">Reference proteome</keyword>
<dbReference type="InterPro" id="IPR011993">
    <property type="entry name" value="PH-like_dom_sf"/>
</dbReference>
<protein>
    <recommendedName>
        <fullName evidence="7">RING-type domain-containing protein</fullName>
    </recommendedName>
</protein>
<dbReference type="Pfam" id="PF15411">
    <property type="entry name" value="PH_10"/>
    <property type="match status" value="1"/>
</dbReference>
<feature type="compositionally biased region" description="Basic and acidic residues" evidence="2">
    <location>
        <begin position="444"/>
        <end position="454"/>
    </location>
</feature>
<evidence type="ECO:0008006" key="7">
    <source>
        <dbReference type="Google" id="ProtNLM"/>
    </source>
</evidence>
<dbReference type="GO" id="GO:0005737">
    <property type="term" value="C:cytoplasm"/>
    <property type="evidence" value="ECO:0007669"/>
    <property type="project" value="TreeGrafter"/>
</dbReference>
<reference evidence="5 6" key="1">
    <citation type="journal article" date="2018" name="Mol. Biol. Evol.">
        <title>Broad Genomic Sampling Reveals a Smut Pathogenic Ancestry of the Fungal Clade Ustilaginomycotina.</title>
        <authorList>
            <person name="Kijpornyongpan T."/>
            <person name="Mondo S.J."/>
            <person name="Barry K."/>
            <person name="Sandor L."/>
            <person name="Lee J."/>
            <person name="Lipzen A."/>
            <person name="Pangilinan J."/>
            <person name="LaButti K."/>
            <person name="Hainaut M."/>
            <person name="Henrissat B."/>
            <person name="Grigoriev I.V."/>
            <person name="Spatafora J.W."/>
            <person name="Aime M.C."/>
        </authorList>
    </citation>
    <scope>NUCLEOTIDE SEQUENCE [LARGE SCALE GENOMIC DNA]</scope>
    <source>
        <strain evidence="5 6">MCA 5214</strain>
    </source>
</reference>
<evidence type="ECO:0000313" key="6">
    <source>
        <dbReference type="Proteomes" id="UP000245884"/>
    </source>
</evidence>
<dbReference type="InterPro" id="IPR002035">
    <property type="entry name" value="VWF_A"/>
</dbReference>
<dbReference type="PROSITE" id="PS50089">
    <property type="entry name" value="ZF_RING_2"/>
    <property type="match status" value="1"/>
</dbReference>
<dbReference type="Gene3D" id="3.30.40.10">
    <property type="entry name" value="Zinc/RING finger domain, C3HC4 (zinc finger)"/>
    <property type="match status" value="1"/>
</dbReference>
<feature type="compositionally biased region" description="Polar residues" evidence="2">
    <location>
        <begin position="97"/>
        <end position="106"/>
    </location>
</feature>
<dbReference type="GO" id="GO:0043332">
    <property type="term" value="C:mating projection tip"/>
    <property type="evidence" value="ECO:0007669"/>
    <property type="project" value="TreeGrafter"/>
</dbReference>
<dbReference type="GO" id="GO:0000935">
    <property type="term" value="C:division septum"/>
    <property type="evidence" value="ECO:0007669"/>
    <property type="project" value="TreeGrafter"/>
</dbReference>
<dbReference type="EMBL" id="KZ819664">
    <property type="protein sequence ID" value="PWN28788.1"/>
    <property type="molecule type" value="Genomic_DNA"/>
</dbReference>
<dbReference type="InterPro" id="IPR036465">
    <property type="entry name" value="vWFA_dom_sf"/>
</dbReference>
<feature type="compositionally biased region" description="Low complexity" evidence="2">
    <location>
        <begin position="459"/>
        <end position="471"/>
    </location>
</feature>
<evidence type="ECO:0000256" key="1">
    <source>
        <dbReference type="PROSITE-ProRule" id="PRU00175"/>
    </source>
</evidence>
<keyword evidence="1" id="KW-0479">Metal-binding</keyword>
<dbReference type="GO" id="GO:0005085">
    <property type="term" value="F:guanyl-nucleotide exchange factor activity"/>
    <property type="evidence" value="ECO:0007669"/>
    <property type="project" value="InterPro"/>
</dbReference>
<dbReference type="Proteomes" id="UP000245884">
    <property type="component" value="Unassembled WGS sequence"/>
</dbReference>
<feature type="compositionally biased region" description="Low complexity" evidence="2">
    <location>
        <begin position="498"/>
        <end position="519"/>
    </location>
</feature>
<feature type="compositionally biased region" description="Low complexity" evidence="2">
    <location>
        <begin position="630"/>
        <end position="641"/>
    </location>
</feature>
<dbReference type="InterPro" id="IPR053026">
    <property type="entry name" value="CDC42_GEF"/>
</dbReference>
<feature type="region of interest" description="Disordered" evidence="2">
    <location>
        <begin position="599"/>
        <end position="673"/>
    </location>
</feature>
<dbReference type="OrthoDB" id="299997at2759"/>
<evidence type="ECO:0000256" key="2">
    <source>
        <dbReference type="SAM" id="MobiDB-lite"/>
    </source>
</evidence>
<keyword evidence="1" id="KW-0863">Zinc-finger</keyword>
<accession>A0A316UVH0</accession>
<feature type="domain" description="VWFA" evidence="4">
    <location>
        <begin position="1080"/>
        <end position="1296"/>
    </location>
</feature>
<evidence type="ECO:0000259" key="3">
    <source>
        <dbReference type="PROSITE" id="PS50089"/>
    </source>
</evidence>
<feature type="region of interest" description="Disordered" evidence="2">
    <location>
        <begin position="984"/>
        <end position="1028"/>
    </location>
</feature>
<dbReference type="GO" id="GO:0008270">
    <property type="term" value="F:zinc ion binding"/>
    <property type="evidence" value="ECO:0007669"/>
    <property type="project" value="UniProtKB-KW"/>
</dbReference>
<dbReference type="SMART" id="SM00184">
    <property type="entry name" value="RING"/>
    <property type="match status" value="1"/>
</dbReference>
<dbReference type="InterPro" id="IPR033511">
    <property type="entry name" value="Cdc24/Scd1_PH_dom"/>
</dbReference>
<dbReference type="STRING" id="1569628.A0A316UVH0"/>
<dbReference type="InterPro" id="IPR001841">
    <property type="entry name" value="Znf_RING"/>
</dbReference>
<feature type="compositionally biased region" description="Low complexity" evidence="2">
    <location>
        <begin position="292"/>
        <end position="312"/>
    </location>
</feature>
<dbReference type="GeneID" id="37025199"/>
<dbReference type="PANTHER" id="PTHR47339">
    <property type="entry name" value="CELL DIVISION CONTROL PROTEIN 24"/>
    <property type="match status" value="1"/>
</dbReference>
<organism evidence="5 6">
    <name type="scientific">Jaminaea rosea</name>
    <dbReference type="NCBI Taxonomy" id="1569628"/>
    <lineage>
        <taxon>Eukaryota</taxon>
        <taxon>Fungi</taxon>
        <taxon>Dikarya</taxon>
        <taxon>Basidiomycota</taxon>
        <taxon>Ustilaginomycotina</taxon>
        <taxon>Exobasidiomycetes</taxon>
        <taxon>Microstromatales</taxon>
        <taxon>Microstromatales incertae sedis</taxon>
        <taxon>Jaminaea</taxon>
    </lineage>
</organism>
<dbReference type="Gene3D" id="2.30.29.30">
    <property type="entry name" value="Pleckstrin-homology domain (PH domain)/Phosphotyrosine-binding domain (PTB)"/>
    <property type="match status" value="1"/>
</dbReference>
<feature type="region of interest" description="Disordered" evidence="2">
    <location>
        <begin position="1"/>
        <end position="519"/>
    </location>
</feature>
<feature type="region of interest" description="Disordered" evidence="2">
    <location>
        <begin position="1540"/>
        <end position="1597"/>
    </location>
</feature>
<dbReference type="GO" id="GO:0031106">
    <property type="term" value="P:septin ring organization"/>
    <property type="evidence" value="ECO:0007669"/>
    <property type="project" value="TreeGrafter"/>
</dbReference>
<dbReference type="RefSeq" id="XP_025363400.1">
    <property type="nucleotide sequence ID" value="XM_025503376.1"/>
</dbReference>
<dbReference type="PANTHER" id="PTHR47339:SF1">
    <property type="entry name" value="CELL DIVISION CONTROL PROTEIN 24"/>
    <property type="match status" value="1"/>
</dbReference>
<dbReference type="InterPro" id="IPR013083">
    <property type="entry name" value="Znf_RING/FYVE/PHD"/>
</dbReference>
<feature type="compositionally biased region" description="Basic and acidic residues" evidence="2">
    <location>
        <begin position="145"/>
        <end position="156"/>
    </location>
</feature>
<feature type="compositionally biased region" description="Low complexity" evidence="2">
    <location>
        <begin position="866"/>
        <end position="880"/>
    </location>
</feature>
<feature type="compositionally biased region" description="Low complexity" evidence="2">
    <location>
        <begin position="15"/>
        <end position="29"/>
    </location>
</feature>
<dbReference type="SUPFAM" id="SSF53300">
    <property type="entry name" value="vWA-like"/>
    <property type="match status" value="1"/>
</dbReference>
<feature type="compositionally biased region" description="Polar residues" evidence="2">
    <location>
        <begin position="244"/>
        <end position="255"/>
    </location>
</feature>
<feature type="domain" description="RING-type" evidence="3">
    <location>
        <begin position="530"/>
        <end position="589"/>
    </location>
</feature>
<dbReference type="GO" id="GO:0030010">
    <property type="term" value="P:establishment of cell polarity"/>
    <property type="evidence" value="ECO:0007669"/>
    <property type="project" value="TreeGrafter"/>
</dbReference>
<feature type="compositionally biased region" description="Basic and acidic residues" evidence="2">
    <location>
        <begin position="760"/>
        <end position="773"/>
    </location>
</feature>
<feature type="region of interest" description="Disordered" evidence="2">
    <location>
        <begin position="735"/>
        <end position="800"/>
    </location>
</feature>
<evidence type="ECO:0000313" key="5">
    <source>
        <dbReference type="EMBL" id="PWN28788.1"/>
    </source>
</evidence>
<dbReference type="SUPFAM" id="SSF57850">
    <property type="entry name" value="RING/U-box"/>
    <property type="match status" value="1"/>
</dbReference>
<dbReference type="PROSITE" id="PS50234">
    <property type="entry name" value="VWFA"/>
    <property type="match status" value="1"/>
</dbReference>
<dbReference type="GO" id="GO:0005634">
    <property type="term" value="C:nucleus"/>
    <property type="evidence" value="ECO:0007669"/>
    <property type="project" value="TreeGrafter"/>
</dbReference>
<gene>
    <name evidence="5" type="ORF">BDZ90DRAFT_131016</name>
</gene>
<proteinExistence type="predicted"/>
<dbReference type="SUPFAM" id="SSF50729">
    <property type="entry name" value="PH domain-like"/>
    <property type="match status" value="1"/>
</dbReference>
<dbReference type="CDD" id="cd13246">
    <property type="entry name" value="PH_Scd1"/>
    <property type="match status" value="1"/>
</dbReference>
<feature type="compositionally biased region" description="Low complexity" evidence="2">
    <location>
        <begin position="1010"/>
        <end position="1022"/>
    </location>
</feature>
<keyword evidence="1" id="KW-0862">Zinc</keyword>
<name>A0A316UVH0_9BASI</name>
<feature type="compositionally biased region" description="Low complexity" evidence="2">
    <location>
        <begin position="192"/>
        <end position="209"/>
    </location>
</feature>
<evidence type="ECO:0000259" key="4">
    <source>
        <dbReference type="PROSITE" id="PS50234"/>
    </source>
</evidence>
<dbReference type="Gene3D" id="3.40.50.410">
    <property type="entry name" value="von Willebrand factor, type A domain"/>
    <property type="match status" value="1"/>
</dbReference>